<reference evidence="1" key="1">
    <citation type="submission" date="2023-07" db="EMBL/GenBank/DDBJ databases">
        <title>Chromosome-level genome assembly of Artemia franciscana.</title>
        <authorList>
            <person name="Jo E."/>
        </authorList>
    </citation>
    <scope>NUCLEOTIDE SEQUENCE</scope>
    <source>
        <tissue evidence="1">Whole body</tissue>
    </source>
</reference>
<dbReference type="AlphaFoldDB" id="A0AA88LDQ4"/>
<dbReference type="Proteomes" id="UP001187531">
    <property type="component" value="Unassembled WGS sequence"/>
</dbReference>
<gene>
    <name evidence="1" type="ORF">QYM36_006581</name>
</gene>
<evidence type="ECO:0000313" key="2">
    <source>
        <dbReference type="Proteomes" id="UP001187531"/>
    </source>
</evidence>
<accession>A0AA88LDQ4</accession>
<name>A0AA88LDQ4_ARTSF</name>
<comment type="caution">
    <text evidence="1">The sequence shown here is derived from an EMBL/GenBank/DDBJ whole genome shotgun (WGS) entry which is preliminary data.</text>
</comment>
<protein>
    <submittedName>
        <fullName evidence="1">Uncharacterized protein</fullName>
    </submittedName>
</protein>
<dbReference type="EMBL" id="JAVRJZ010000010">
    <property type="protein sequence ID" value="KAK2717825.1"/>
    <property type="molecule type" value="Genomic_DNA"/>
</dbReference>
<proteinExistence type="predicted"/>
<organism evidence="1 2">
    <name type="scientific">Artemia franciscana</name>
    <name type="common">Brine shrimp</name>
    <name type="synonym">Artemia sanfranciscana</name>
    <dbReference type="NCBI Taxonomy" id="6661"/>
    <lineage>
        <taxon>Eukaryota</taxon>
        <taxon>Metazoa</taxon>
        <taxon>Ecdysozoa</taxon>
        <taxon>Arthropoda</taxon>
        <taxon>Crustacea</taxon>
        <taxon>Branchiopoda</taxon>
        <taxon>Anostraca</taxon>
        <taxon>Artemiidae</taxon>
        <taxon>Artemia</taxon>
    </lineage>
</organism>
<sequence>MKTNDGMDQNKGEALIHIRQYQPLGDLDYTDDAKILSDPEKALTMLDYAVPWAYGIGLKIITEKTKLMAINHTDLLSIDGDELLYPVRTVNAGKSLKESIDQFNDDILKTRLNT</sequence>
<keyword evidence="2" id="KW-1185">Reference proteome</keyword>
<evidence type="ECO:0000313" key="1">
    <source>
        <dbReference type="EMBL" id="KAK2717825.1"/>
    </source>
</evidence>